<reference evidence="5" key="2">
    <citation type="submission" date="2010-05" db="EMBL/GenBank/DDBJ databases">
        <title>The genome sequence of Magnaporthe poae strain ATCC 64411.</title>
        <authorList>
            <person name="Ma L.-J."/>
            <person name="Dead R."/>
            <person name="Young S."/>
            <person name="Zeng Q."/>
            <person name="Koehrsen M."/>
            <person name="Alvarado L."/>
            <person name="Berlin A."/>
            <person name="Chapman S.B."/>
            <person name="Chen Z."/>
            <person name="Freedman E."/>
            <person name="Gellesch M."/>
            <person name="Goldberg J."/>
            <person name="Griggs A."/>
            <person name="Gujja S."/>
            <person name="Heilman E.R."/>
            <person name="Heiman D."/>
            <person name="Hepburn T."/>
            <person name="Howarth C."/>
            <person name="Jen D."/>
            <person name="Larson L."/>
            <person name="Mehta T."/>
            <person name="Neiman D."/>
            <person name="Pearson M."/>
            <person name="Roberts A."/>
            <person name="Saif S."/>
            <person name="Shea T."/>
            <person name="Shenoy N."/>
            <person name="Sisk P."/>
            <person name="Stolte C."/>
            <person name="Sykes S."/>
            <person name="Walk T."/>
            <person name="White J."/>
            <person name="Yandava C."/>
            <person name="Haas B."/>
            <person name="Nusbaum C."/>
            <person name="Birren B."/>
        </authorList>
    </citation>
    <scope>NUCLEOTIDE SEQUENCE [LARGE SCALE GENOMIC DNA]</scope>
    <source>
        <strain evidence="5">ATCC 64411 / 73-15</strain>
    </source>
</reference>
<dbReference type="EMBL" id="ADBL01002193">
    <property type="status" value="NOT_ANNOTATED_CDS"/>
    <property type="molecule type" value="Genomic_DNA"/>
</dbReference>
<keyword evidence="2" id="KW-0472">Membrane</keyword>
<dbReference type="VEuPathDB" id="FungiDB:MAPG_08972"/>
<feature type="region of interest" description="Disordered" evidence="1">
    <location>
        <begin position="103"/>
        <end position="125"/>
    </location>
</feature>
<organism evidence="4 5">
    <name type="scientific">Magnaporthiopsis poae (strain ATCC 64411 / 73-15)</name>
    <name type="common">Kentucky bluegrass fungus</name>
    <name type="synonym">Magnaporthe poae</name>
    <dbReference type="NCBI Taxonomy" id="644358"/>
    <lineage>
        <taxon>Eukaryota</taxon>
        <taxon>Fungi</taxon>
        <taxon>Dikarya</taxon>
        <taxon>Ascomycota</taxon>
        <taxon>Pezizomycotina</taxon>
        <taxon>Sordariomycetes</taxon>
        <taxon>Sordariomycetidae</taxon>
        <taxon>Magnaporthales</taxon>
        <taxon>Magnaporthaceae</taxon>
        <taxon>Magnaporthiopsis</taxon>
    </lineage>
</organism>
<evidence type="ECO:0000313" key="3">
    <source>
        <dbReference type="EMBL" id="KLU90005.1"/>
    </source>
</evidence>
<feature type="transmembrane region" description="Helical" evidence="2">
    <location>
        <begin position="145"/>
        <end position="169"/>
    </location>
</feature>
<reference evidence="4" key="5">
    <citation type="submission" date="2015-06" db="UniProtKB">
        <authorList>
            <consortium name="EnsemblFungi"/>
        </authorList>
    </citation>
    <scope>IDENTIFICATION</scope>
    <source>
        <strain evidence="4">ATCC 64411</strain>
    </source>
</reference>
<keyword evidence="5" id="KW-1185">Reference proteome</keyword>
<evidence type="ECO:0000256" key="1">
    <source>
        <dbReference type="SAM" id="MobiDB-lite"/>
    </source>
</evidence>
<dbReference type="EMBL" id="GL876974">
    <property type="protein sequence ID" value="KLU90005.1"/>
    <property type="molecule type" value="Genomic_DNA"/>
</dbReference>
<keyword evidence="2" id="KW-1133">Transmembrane helix</keyword>
<evidence type="ECO:0000313" key="4">
    <source>
        <dbReference type="EnsemblFungi" id="MAPG_08972T0"/>
    </source>
</evidence>
<reference evidence="4" key="4">
    <citation type="journal article" date="2015" name="G3 (Bethesda)">
        <title>Genome sequences of three phytopathogenic species of the Magnaporthaceae family of fungi.</title>
        <authorList>
            <person name="Okagaki L.H."/>
            <person name="Nunes C.C."/>
            <person name="Sailsbery J."/>
            <person name="Clay B."/>
            <person name="Brown D."/>
            <person name="John T."/>
            <person name="Oh Y."/>
            <person name="Young N."/>
            <person name="Fitzgerald M."/>
            <person name="Haas B.J."/>
            <person name="Zeng Q."/>
            <person name="Young S."/>
            <person name="Adiconis X."/>
            <person name="Fan L."/>
            <person name="Levin J.Z."/>
            <person name="Mitchell T.K."/>
            <person name="Okubara P.A."/>
            <person name="Farman M.L."/>
            <person name="Kohn L.M."/>
            <person name="Birren B."/>
            <person name="Ma L.-J."/>
            <person name="Dean R.A."/>
        </authorList>
    </citation>
    <scope>NUCLEOTIDE SEQUENCE</scope>
    <source>
        <strain evidence="4">ATCC 64411 / 73-15</strain>
    </source>
</reference>
<protein>
    <submittedName>
        <fullName evidence="3 4">Uncharacterized protein</fullName>
    </submittedName>
</protein>
<dbReference type="Proteomes" id="UP000011715">
    <property type="component" value="Unassembled WGS sequence"/>
</dbReference>
<reference evidence="3" key="3">
    <citation type="submission" date="2011-03" db="EMBL/GenBank/DDBJ databases">
        <title>Annotation of Magnaporthe poae ATCC 64411.</title>
        <authorList>
            <person name="Ma L.-J."/>
            <person name="Dead R."/>
            <person name="Young S.K."/>
            <person name="Zeng Q."/>
            <person name="Gargeya S."/>
            <person name="Fitzgerald M."/>
            <person name="Haas B."/>
            <person name="Abouelleil A."/>
            <person name="Alvarado L."/>
            <person name="Arachchi H.M."/>
            <person name="Berlin A."/>
            <person name="Brown A."/>
            <person name="Chapman S.B."/>
            <person name="Chen Z."/>
            <person name="Dunbar C."/>
            <person name="Freedman E."/>
            <person name="Gearin G."/>
            <person name="Gellesch M."/>
            <person name="Goldberg J."/>
            <person name="Griggs A."/>
            <person name="Gujja S."/>
            <person name="Heiman D."/>
            <person name="Howarth C."/>
            <person name="Larson L."/>
            <person name="Lui A."/>
            <person name="MacDonald P.J.P."/>
            <person name="Mehta T."/>
            <person name="Montmayeur A."/>
            <person name="Murphy C."/>
            <person name="Neiman D."/>
            <person name="Pearson M."/>
            <person name="Priest M."/>
            <person name="Roberts A."/>
            <person name="Saif S."/>
            <person name="Shea T."/>
            <person name="Shenoy N."/>
            <person name="Sisk P."/>
            <person name="Stolte C."/>
            <person name="Sykes S."/>
            <person name="Yandava C."/>
            <person name="Wortman J."/>
            <person name="Nusbaum C."/>
            <person name="Birren B."/>
        </authorList>
    </citation>
    <scope>NUCLEOTIDE SEQUENCE</scope>
    <source>
        <strain evidence="3">ATCC 64411</strain>
    </source>
</reference>
<dbReference type="AlphaFoldDB" id="A0A0C4E8Q6"/>
<keyword evidence="2" id="KW-0812">Transmembrane</keyword>
<reference evidence="3" key="1">
    <citation type="submission" date="2010-05" db="EMBL/GenBank/DDBJ databases">
        <title>The Genome Sequence of Magnaporthe poae strain ATCC 64411.</title>
        <authorList>
            <consortium name="The Broad Institute Genome Sequencing Platform"/>
            <consortium name="Broad Institute Genome Sequencing Center for Infectious Disease"/>
            <person name="Ma L.-J."/>
            <person name="Dead R."/>
            <person name="Young S."/>
            <person name="Zeng Q."/>
            <person name="Koehrsen M."/>
            <person name="Alvarado L."/>
            <person name="Berlin A."/>
            <person name="Chapman S.B."/>
            <person name="Chen Z."/>
            <person name="Freedman E."/>
            <person name="Gellesch M."/>
            <person name="Goldberg J."/>
            <person name="Griggs A."/>
            <person name="Gujja S."/>
            <person name="Heilman E.R."/>
            <person name="Heiman D."/>
            <person name="Hepburn T."/>
            <person name="Howarth C."/>
            <person name="Jen D."/>
            <person name="Larson L."/>
            <person name="Mehta T."/>
            <person name="Neiman D."/>
            <person name="Pearson M."/>
            <person name="Roberts A."/>
            <person name="Saif S."/>
            <person name="Shea T."/>
            <person name="Shenoy N."/>
            <person name="Sisk P."/>
            <person name="Stolte C."/>
            <person name="Sykes S."/>
            <person name="Walk T."/>
            <person name="White J."/>
            <person name="Yandava C."/>
            <person name="Haas B."/>
            <person name="Nusbaum C."/>
            <person name="Birren B."/>
        </authorList>
    </citation>
    <scope>NUCLEOTIDE SEQUENCE</scope>
    <source>
        <strain evidence="3">ATCC 64411</strain>
    </source>
</reference>
<accession>A0A0C4E8Q6</accession>
<evidence type="ECO:0000313" key="5">
    <source>
        <dbReference type="Proteomes" id="UP000011715"/>
    </source>
</evidence>
<name>A0A0C4E8Q6_MAGP6</name>
<sequence>MRRGDRQHVILWLLRHGGGAQVVRYGKENSPRACDWARDLQQQALVCAIRNDDEVAARRLVEAGTPLDGIEYEAYPAVAAAELAQRVGAEAVAGYLAGLPGPSQGQGEGNVEHGAPTGAAQDGPGPLLGRWATPELVQLRRMLPVVLFLFLLAVLEASQSILALGWHILRQAEAADN</sequence>
<dbReference type="EnsemblFungi" id="MAPG_08972T0">
    <property type="protein sequence ID" value="MAPG_08972T0"/>
    <property type="gene ID" value="MAPG_08972"/>
</dbReference>
<evidence type="ECO:0000256" key="2">
    <source>
        <dbReference type="SAM" id="Phobius"/>
    </source>
</evidence>
<gene>
    <name evidence="3" type="ORF">MAPG_08972</name>
</gene>
<proteinExistence type="predicted"/>